<evidence type="ECO:0000313" key="3">
    <source>
        <dbReference type="Proteomes" id="UP001501690"/>
    </source>
</evidence>
<feature type="domain" description="Cupin type-2" evidence="1">
    <location>
        <begin position="41"/>
        <end position="122"/>
    </location>
</feature>
<accession>A0ABN2HI83</accession>
<keyword evidence="3" id="KW-1185">Reference proteome</keyword>
<comment type="caution">
    <text evidence="2">The sequence shown here is derived from an EMBL/GenBank/DDBJ whole genome shotgun (WGS) entry which is preliminary data.</text>
</comment>
<dbReference type="Gene3D" id="2.60.120.10">
    <property type="entry name" value="Jelly Rolls"/>
    <property type="match status" value="1"/>
</dbReference>
<dbReference type="InterPro" id="IPR013096">
    <property type="entry name" value="Cupin_2"/>
</dbReference>
<dbReference type="RefSeq" id="WP_344067855.1">
    <property type="nucleotide sequence ID" value="NZ_BAAAPL010000001.1"/>
</dbReference>
<dbReference type="PANTHER" id="PTHR36440:SF1">
    <property type="entry name" value="PUTATIVE (AFU_ORTHOLOGUE AFUA_8G07350)-RELATED"/>
    <property type="match status" value="1"/>
</dbReference>
<gene>
    <name evidence="2" type="ORF">GCM10009808_01410</name>
</gene>
<evidence type="ECO:0000259" key="1">
    <source>
        <dbReference type="Pfam" id="PF07883"/>
    </source>
</evidence>
<evidence type="ECO:0000313" key="2">
    <source>
        <dbReference type="EMBL" id="GAA1688153.1"/>
    </source>
</evidence>
<organism evidence="2 3">
    <name type="scientific">Microbacterium sediminicola</name>
    <dbReference type="NCBI Taxonomy" id="415210"/>
    <lineage>
        <taxon>Bacteria</taxon>
        <taxon>Bacillati</taxon>
        <taxon>Actinomycetota</taxon>
        <taxon>Actinomycetes</taxon>
        <taxon>Micrococcales</taxon>
        <taxon>Microbacteriaceae</taxon>
        <taxon>Microbacterium</taxon>
    </lineage>
</organism>
<reference evidence="2 3" key="1">
    <citation type="journal article" date="2019" name="Int. J. Syst. Evol. Microbiol.">
        <title>The Global Catalogue of Microorganisms (GCM) 10K type strain sequencing project: providing services to taxonomists for standard genome sequencing and annotation.</title>
        <authorList>
            <consortium name="The Broad Institute Genomics Platform"/>
            <consortium name="The Broad Institute Genome Sequencing Center for Infectious Disease"/>
            <person name="Wu L."/>
            <person name="Ma J."/>
        </authorList>
    </citation>
    <scope>NUCLEOTIDE SEQUENCE [LARGE SCALE GENOMIC DNA]</scope>
    <source>
        <strain evidence="2 3">JCM 15577</strain>
    </source>
</reference>
<protein>
    <recommendedName>
        <fullName evidence="1">Cupin type-2 domain-containing protein</fullName>
    </recommendedName>
</protein>
<dbReference type="InterPro" id="IPR011051">
    <property type="entry name" value="RmlC_Cupin_sf"/>
</dbReference>
<dbReference type="Pfam" id="PF07883">
    <property type="entry name" value="Cupin_2"/>
    <property type="match status" value="1"/>
</dbReference>
<dbReference type="EMBL" id="BAAAPL010000001">
    <property type="protein sequence ID" value="GAA1688153.1"/>
    <property type="molecule type" value="Genomic_DNA"/>
</dbReference>
<proteinExistence type="predicted"/>
<sequence length="248" mass="26270">MTASPVVLAHPAEAEAWWSEGTRSDILVPATSTGARLSVLREILPGHSGPPLHRHPEEETYVVLSGVIDVWMHPGPDNGASWWTDPRARGYRCGPNRAVTVPGGIGHCYRVRTDQPAEVIVVSRPSGLEAWTRAMGVPATAPGLPPAGSTPPAPRAEILALAHRLRVERLGDPVAPIDTPLEGETRPVPAIDQRGARLEGSVWLVASGGVEVWDRAGWLAAPEGTVIVADAPVSVRSRSGARVLVLSD</sequence>
<dbReference type="SUPFAM" id="SSF51182">
    <property type="entry name" value="RmlC-like cupins"/>
    <property type="match status" value="1"/>
</dbReference>
<dbReference type="InterPro" id="IPR014710">
    <property type="entry name" value="RmlC-like_jellyroll"/>
</dbReference>
<dbReference type="Proteomes" id="UP001501690">
    <property type="component" value="Unassembled WGS sequence"/>
</dbReference>
<dbReference type="InterPro" id="IPR053146">
    <property type="entry name" value="QDO-like"/>
</dbReference>
<dbReference type="PANTHER" id="PTHR36440">
    <property type="entry name" value="PUTATIVE (AFU_ORTHOLOGUE AFUA_8G07350)-RELATED"/>
    <property type="match status" value="1"/>
</dbReference>
<name>A0ABN2HI83_9MICO</name>